<organism evidence="2 3">
    <name type="scientific">Salinimicrobium catena</name>
    <dbReference type="NCBI Taxonomy" id="390640"/>
    <lineage>
        <taxon>Bacteria</taxon>
        <taxon>Pseudomonadati</taxon>
        <taxon>Bacteroidota</taxon>
        <taxon>Flavobacteriia</taxon>
        <taxon>Flavobacteriales</taxon>
        <taxon>Flavobacteriaceae</taxon>
        <taxon>Salinimicrobium</taxon>
    </lineage>
</organism>
<feature type="domain" description="Diphthamide synthase" evidence="1">
    <location>
        <begin position="3"/>
        <end position="204"/>
    </location>
</feature>
<dbReference type="SUPFAM" id="SSF52402">
    <property type="entry name" value="Adenine nucleotide alpha hydrolases-like"/>
    <property type="match status" value="1"/>
</dbReference>
<dbReference type="Pfam" id="PF01902">
    <property type="entry name" value="Diphthami_syn_2"/>
    <property type="match status" value="1"/>
</dbReference>
<dbReference type="Gene3D" id="3.90.1490.10">
    <property type="entry name" value="putative n-type atp pyrophosphatase, domain 2"/>
    <property type="match status" value="1"/>
</dbReference>
<dbReference type="Proteomes" id="UP000199448">
    <property type="component" value="Unassembled WGS sequence"/>
</dbReference>
<evidence type="ECO:0000259" key="1">
    <source>
        <dbReference type="Pfam" id="PF01902"/>
    </source>
</evidence>
<evidence type="ECO:0000313" key="2">
    <source>
        <dbReference type="EMBL" id="SEF05682.1"/>
    </source>
</evidence>
<proteinExistence type="predicted"/>
<dbReference type="InterPro" id="IPR014729">
    <property type="entry name" value="Rossmann-like_a/b/a_fold"/>
</dbReference>
<dbReference type="InterPro" id="IPR030662">
    <property type="entry name" value="DPH6/MJ0570"/>
</dbReference>
<keyword evidence="3" id="KW-1185">Reference proteome</keyword>
<dbReference type="Gene3D" id="3.40.50.620">
    <property type="entry name" value="HUPs"/>
    <property type="match status" value="1"/>
</dbReference>
<dbReference type="CDD" id="cd01994">
    <property type="entry name" value="AANH_PF0828-like"/>
    <property type="match status" value="1"/>
</dbReference>
<dbReference type="EMBL" id="FNUG01000006">
    <property type="protein sequence ID" value="SEF05682.1"/>
    <property type="molecule type" value="Genomic_DNA"/>
</dbReference>
<evidence type="ECO:0000313" key="3">
    <source>
        <dbReference type="Proteomes" id="UP000199448"/>
    </source>
</evidence>
<reference evidence="2 3" key="1">
    <citation type="submission" date="2016-10" db="EMBL/GenBank/DDBJ databases">
        <authorList>
            <person name="de Groot N.N."/>
        </authorList>
    </citation>
    <scope>NUCLEOTIDE SEQUENCE [LARGE SCALE GENOMIC DNA]</scope>
    <source>
        <strain evidence="2 3">DSM 23553</strain>
    </source>
</reference>
<dbReference type="AlphaFoldDB" id="A0A1H5NVL2"/>
<gene>
    <name evidence="2" type="ORF">SAMN04488034_10664</name>
</gene>
<dbReference type="STRING" id="390640.SAMN04488034_10664"/>
<sequence length="245" mass="28055">MKKAFLNWSSGKDAAHALHLLQQGKEYSVEKLVTSVNTETNRISMHGLRKELLQQQAKSLGIPLEIIELPGNVSMPVYNDIMQQATDYLRSQGFTHSVFGDIFLEDLREYREQQLQKAGLQAVFPLWKKDTSQLMKDFLKAGFRAITLCVNAKVLDESFCGRVIDQEFLAELPPEVDPAGENGEFHSFVYDGPNFKFPVPFQKGEIVERSYQPSKSKDDDCFAEEQQSWDTRFWYCDLLPEKSNS</sequence>
<dbReference type="InterPro" id="IPR002761">
    <property type="entry name" value="Diphthami_syn_dom"/>
</dbReference>
<dbReference type="OrthoDB" id="3572539at2"/>
<protein>
    <submittedName>
        <fullName evidence="2">MJ0570-related uncharacterized domain-containing protein</fullName>
    </submittedName>
</protein>
<name>A0A1H5NVL2_9FLAO</name>
<dbReference type="RefSeq" id="WP_093113740.1">
    <property type="nucleotide sequence ID" value="NZ_FNGG01000006.1"/>
</dbReference>
<dbReference type="PIRSF" id="PIRSF039123">
    <property type="entry name" value="Diphthamide_synthase"/>
    <property type="match status" value="1"/>
</dbReference>
<accession>A0A1H5NVL2</accession>